<dbReference type="EMBL" id="CYRY02043635">
    <property type="protein sequence ID" value="VCX38182.1"/>
    <property type="molecule type" value="Genomic_DNA"/>
</dbReference>
<protein>
    <submittedName>
        <fullName evidence="2">Uncharacterized protein</fullName>
    </submittedName>
</protein>
<gene>
    <name evidence="2" type="ORF">BN2614_LOCUS1</name>
</gene>
<keyword evidence="3" id="KW-1185">Reference proteome</keyword>
<sequence>MRGLGVFRRHEGASRELGSPDPRGRAHLRGAPSPGSGDLSQGAPS</sequence>
<proteinExistence type="predicted"/>
<dbReference type="Proteomes" id="UP000269945">
    <property type="component" value="Unassembled WGS sequence"/>
</dbReference>
<evidence type="ECO:0000313" key="3">
    <source>
        <dbReference type="Proteomes" id="UP000269945"/>
    </source>
</evidence>
<accession>A0A9X9M7B5</accession>
<name>A0A9X9M7B5_GULGU</name>
<organism evidence="2 3">
    <name type="scientific">Gulo gulo</name>
    <name type="common">Wolverine</name>
    <name type="synonym">Gluton</name>
    <dbReference type="NCBI Taxonomy" id="48420"/>
    <lineage>
        <taxon>Eukaryota</taxon>
        <taxon>Metazoa</taxon>
        <taxon>Chordata</taxon>
        <taxon>Craniata</taxon>
        <taxon>Vertebrata</taxon>
        <taxon>Euteleostomi</taxon>
        <taxon>Mammalia</taxon>
        <taxon>Eutheria</taxon>
        <taxon>Laurasiatheria</taxon>
        <taxon>Carnivora</taxon>
        <taxon>Caniformia</taxon>
        <taxon>Musteloidea</taxon>
        <taxon>Mustelidae</taxon>
        <taxon>Guloninae</taxon>
        <taxon>Gulo</taxon>
    </lineage>
</organism>
<feature type="region of interest" description="Disordered" evidence="1">
    <location>
        <begin position="1"/>
        <end position="45"/>
    </location>
</feature>
<comment type="caution">
    <text evidence="2">The sequence shown here is derived from an EMBL/GenBank/DDBJ whole genome shotgun (WGS) entry which is preliminary data.</text>
</comment>
<evidence type="ECO:0000313" key="2">
    <source>
        <dbReference type="EMBL" id="VCX38182.1"/>
    </source>
</evidence>
<dbReference type="AlphaFoldDB" id="A0A9X9M7B5"/>
<evidence type="ECO:0000256" key="1">
    <source>
        <dbReference type="SAM" id="MobiDB-lite"/>
    </source>
</evidence>
<reference evidence="2 3" key="1">
    <citation type="submission" date="2018-10" db="EMBL/GenBank/DDBJ databases">
        <authorList>
            <person name="Ekblom R."/>
            <person name="Jareborg N."/>
        </authorList>
    </citation>
    <scope>NUCLEOTIDE SEQUENCE [LARGE SCALE GENOMIC DNA]</scope>
    <source>
        <tissue evidence="2">Muscle</tissue>
    </source>
</reference>